<name>A0A6A9V229_9ACTN</name>
<dbReference type="InterPro" id="IPR035398">
    <property type="entry name" value="Bac_rhamnosid_C"/>
</dbReference>
<comment type="caution">
    <text evidence="7">The sequence shown here is derived from an EMBL/GenBank/DDBJ whole genome shotgun (WGS) entry which is preliminary data.</text>
</comment>
<organism evidence="7 8">
    <name type="scientific">Auraticoccus cholistanensis</name>
    <dbReference type="NCBI Taxonomy" id="2656650"/>
    <lineage>
        <taxon>Bacteria</taxon>
        <taxon>Bacillati</taxon>
        <taxon>Actinomycetota</taxon>
        <taxon>Actinomycetes</taxon>
        <taxon>Propionibacteriales</taxon>
        <taxon>Propionibacteriaceae</taxon>
        <taxon>Auraticoccus</taxon>
    </lineage>
</organism>
<evidence type="ECO:0000256" key="3">
    <source>
        <dbReference type="ARBA" id="ARBA00022801"/>
    </source>
</evidence>
<dbReference type="GO" id="GO:0005975">
    <property type="term" value="P:carbohydrate metabolic process"/>
    <property type="evidence" value="ECO:0007669"/>
    <property type="project" value="InterPro"/>
</dbReference>
<feature type="domain" description="Alpha-L-rhamnosidase C-terminal" evidence="6">
    <location>
        <begin position="280"/>
        <end position="346"/>
    </location>
</feature>
<dbReference type="EMBL" id="WPCU01000010">
    <property type="protein sequence ID" value="MVA77670.1"/>
    <property type="molecule type" value="Genomic_DNA"/>
</dbReference>
<dbReference type="Proteomes" id="UP000435304">
    <property type="component" value="Unassembled WGS sequence"/>
</dbReference>
<keyword evidence="3" id="KW-0378">Hydrolase</keyword>
<feature type="region of interest" description="Disordered" evidence="4">
    <location>
        <begin position="1"/>
        <end position="29"/>
    </location>
</feature>
<evidence type="ECO:0000256" key="4">
    <source>
        <dbReference type="SAM" id="MobiDB-lite"/>
    </source>
</evidence>
<dbReference type="Pfam" id="PF17390">
    <property type="entry name" value="Bac_rhamnosid_C"/>
    <property type="match status" value="1"/>
</dbReference>
<comment type="catalytic activity">
    <reaction evidence="1">
        <text>Hydrolysis of terminal non-reducing alpha-L-rhamnose residues in alpha-L-rhamnosides.</text>
        <dbReference type="EC" id="3.2.1.40"/>
    </reaction>
</comment>
<evidence type="ECO:0000259" key="6">
    <source>
        <dbReference type="Pfam" id="PF17390"/>
    </source>
</evidence>
<dbReference type="InterPro" id="IPR008928">
    <property type="entry name" value="6-hairpin_glycosidase_sf"/>
</dbReference>
<feature type="domain" description="Alpha-L-rhamnosidase six-hairpin glycosidase" evidence="5">
    <location>
        <begin position="29"/>
        <end position="278"/>
    </location>
</feature>
<dbReference type="PANTHER" id="PTHR33307">
    <property type="entry name" value="ALPHA-RHAMNOSIDASE (EUROFUNG)"/>
    <property type="match status" value="1"/>
</dbReference>
<dbReference type="Gene3D" id="2.60.420.10">
    <property type="entry name" value="Maltose phosphorylase, domain 3"/>
    <property type="match status" value="1"/>
</dbReference>
<feature type="compositionally biased region" description="Basic residues" evidence="4">
    <location>
        <begin position="1"/>
        <end position="20"/>
    </location>
</feature>
<dbReference type="InterPro" id="IPR035396">
    <property type="entry name" value="Bac_rhamnosid6H"/>
</dbReference>
<evidence type="ECO:0000256" key="1">
    <source>
        <dbReference type="ARBA" id="ARBA00001445"/>
    </source>
</evidence>
<sequence>MAGRHGRQPARRRPHPRGRAQPRLGLPGAGPAPEWTTLYPYLLERLVHWYDLPELAGRHLPHVLRYLDHELGRLSSEGLSSGVLGDYLAPGERGTPSRDDLRMAASCYLYRALTLTADLIERVGWSDPDGSDQVTRLRRAAASLARAVDEVFLDRERGCYTSEREPAYRQTTNVLPVAMGITPTDQVQRVVDRLAADLRERGAHHDAGCLGLSELFGVLTAHGHADLALEVATQRTAPGWGAWMLAGHTTMLEMWGDESRSLDHYFMGAMAAWLYDSVAGVRLLAPGWREFAVEPGQVPVDSAAFHYQGPHGRLGAAWRRSDDVLTVTVTVPPGSRARLHLPGREPSWLPEGEWTETAALTASPAR</sequence>
<gene>
    <name evidence="7" type="ORF">GC722_16845</name>
</gene>
<proteinExistence type="predicted"/>
<reference evidence="7 8" key="1">
    <citation type="submission" date="2019-12" db="EMBL/GenBank/DDBJ databases">
        <title>Auraticoccus cholistani sp. nov., an actinomycete isolated from soil of Cholistan desert.</title>
        <authorList>
            <person name="Cheema M.T."/>
        </authorList>
    </citation>
    <scope>NUCLEOTIDE SEQUENCE [LARGE SCALE GENOMIC DNA]</scope>
    <source>
        <strain evidence="7 8">F435</strain>
    </source>
</reference>
<dbReference type="Pfam" id="PF17389">
    <property type="entry name" value="Bac_rhamnosid6H"/>
    <property type="match status" value="1"/>
</dbReference>
<evidence type="ECO:0000313" key="7">
    <source>
        <dbReference type="EMBL" id="MVA77670.1"/>
    </source>
</evidence>
<dbReference type="InterPro" id="IPR012341">
    <property type="entry name" value="6hp_glycosidase-like_sf"/>
</dbReference>
<protein>
    <recommendedName>
        <fullName evidence="2">alpha-L-rhamnosidase</fullName>
        <ecNumber evidence="2">3.2.1.40</ecNumber>
    </recommendedName>
</protein>
<dbReference type="SUPFAM" id="SSF48208">
    <property type="entry name" value="Six-hairpin glycosidases"/>
    <property type="match status" value="1"/>
</dbReference>
<evidence type="ECO:0000313" key="8">
    <source>
        <dbReference type="Proteomes" id="UP000435304"/>
    </source>
</evidence>
<dbReference type="PANTHER" id="PTHR33307:SF6">
    <property type="entry name" value="ALPHA-RHAMNOSIDASE (EUROFUNG)-RELATED"/>
    <property type="match status" value="1"/>
</dbReference>
<dbReference type="Gene3D" id="1.50.10.10">
    <property type="match status" value="1"/>
</dbReference>
<accession>A0A6A9V229</accession>
<dbReference type="InterPro" id="IPR016007">
    <property type="entry name" value="Alpha_rhamnosid"/>
</dbReference>
<evidence type="ECO:0000259" key="5">
    <source>
        <dbReference type="Pfam" id="PF17389"/>
    </source>
</evidence>
<dbReference type="AlphaFoldDB" id="A0A6A9V229"/>
<keyword evidence="8" id="KW-1185">Reference proteome</keyword>
<evidence type="ECO:0000256" key="2">
    <source>
        <dbReference type="ARBA" id="ARBA00012652"/>
    </source>
</evidence>
<dbReference type="GO" id="GO:0030596">
    <property type="term" value="F:alpha-L-rhamnosidase activity"/>
    <property type="evidence" value="ECO:0007669"/>
    <property type="project" value="UniProtKB-EC"/>
</dbReference>
<dbReference type="EC" id="3.2.1.40" evidence="2"/>